<feature type="transmembrane region" description="Helical" evidence="1">
    <location>
        <begin position="102"/>
        <end position="122"/>
    </location>
</feature>
<gene>
    <name evidence="2" type="ORF">BSR29_05535</name>
</gene>
<dbReference type="Proteomes" id="UP000186785">
    <property type="component" value="Unassembled WGS sequence"/>
</dbReference>
<keyword evidence="1" id="KW-0472">Membrane</keyword>
<name>A0A1Q5PLL9_9ACTO</name>
<sequence>MFEHYCRVHYPHQLRTIKFYQETTFKYRFKVCLRRQKATLSRESDYYEPEENSESCICQKQYLEFSYRSLLPHWIWGTILGVIAISALGLFFIGLSVERGDIAFGGIALGVLDFIFLVLFVTQALMSKPKMSIELSPRYLSVAWADKPGISGFSTTYDSFRDSWKSISVIRVQPTPTPRIRIESNPLYARGGDDQPQQCDIPLEYLPGWDPEALTKLMLQVQASSQSKLVKKFEARHGVKPLSWRQILDQLAQEKAGNNDYTPR</sequence>
<organism evidence="2 3">
    <name type="scientific">Boudabousia liubingyangii</name>
    <dbReference type="NCBI Taxonomy" id="1921764"/>
    <lineage>
        <taxon>Bacteria</taxon>
        <taxon>Bacillati</taxon>
        <taxon>Actinomycetota</taxon>
        <taxon>Actinomycetes</taxon>
        <taxon>Actinomycetales</taxon>
        <taxon>Actinomycetaceae</taxon>
        <taxon>Boudabousia</taxon>
    </lineage>
</organism>
<protein>
    <submittedName>
        <fullName evidence="2">Uncharacterized protein</fullName>
    </submittedName>
</protein>
<keyword evidence="1" id="KW-0812">Transmembrane</keyword>
<proteinExistence type="predicted"/>
<keyword evidence="3" id="KW-1185">Reference proteome</keyword>
<evidence type="ECO:0000313" key="3">
    <source>
        <dbReference type="Proteomes" id="UP000186785"/>
    </source>
</evidence>
<keyword evidence="1" id="KW-1133">Transmembrane helix</keyword>
<reference evidence="2 3" key="1">
    <citation type="submission" date="2016-11" db="EMBL/GenBank/DDBJ databases">
        <title>Actinomyces gypaetusis sp. nov. isolated from the vulture Gypaetus barbatus in Qinghai Tibet Plateau China.</title>
        <authorList>
            <person name="Meng X."/>
        </authorList>
    </citation>
    <scope>NUCLEOTIDE SEQUENCE [LARGE SCALE GENOMIC DNA]</scope>
    <source>
        <strain evidence="2 3">VUL4_2</strain>
    </source>
</reference>
<dbReference type="AlphaFoldDB" id="A0A1Q5PLL9"/>
<feature type="transmembrane region" description="Helical" evidence="1">
    <location>
        <begin position="74"/>
        <end position="96"/>
    </location>
</feature>
<dbReference type="STRING" id="1921764.BSR28_05870"/>
<dbReference type="RefSeq" id="WP_073709303.1">
    <property type="nucleotide sequence ID" value="NZ_MQSV01000003.1"/>
</dbReference>
<accession>A0A1Q5PLL9</accession>
<evidence type="ECO:0000256" key="1">
    <source>
        <dbReference type="SAM" id="Phobius"/>
    </source>
</evidence>
<comment type="caution">
    <text evidence="2">The sequence shown here is derived from an EMBL/GenBank/DDBJ whole genome shotgun (WGS) entry which is preliminary data.</text>
</comment>
<evidence type="ECO:0000313" key="2">
    <source>
        <dbReference type="EMBL" id="OKL47943.1"/>
    </source>
</evidence>
<dbReference type="EMBL" id="MQSV01000003">
    <property type="protein sequence ID" value="OKL47943.1"/>
    <property type="molecule type" value="Genomic_DNA"/>
</dbReference>